<comment type="caution">
    <text evidence="2">The sequence shown here is derived from an EMBL/GenBank/DDBJ whole genome shotgun (WGS) entry which is preliminary data.</text>
</comment>
<name>A0ABR2LEQ0_9ASPA</name>
<evidence type="ECO:0000313" key="3">
    <source>
        <dbReference type="Proteomes" id="UP001412067"/>
    </source>
</evidence>
<evidence type="ECO:0000313" key="2">
    <source>
        <dbReference type="EMBL" id="KAK8939439.1"/>
    </source>
</evidence>
<accession>A0ABR2LEQ0</accession>
<feature type="domain" description="Sacsin/Nov" evidence="1">
    <location>
        <begin position="580"/>
        <end position="677"/>
    </location>
</feature>
<keyword evidence="3" id="KW-1185">Reference proteome</keyword>
<dbReference type="PANTHER" id="PTHR32387">
    <property type="entry name" value="WU:FJ29H11"/>
    <property type="match status" value="1"/>
</dbReference>
<dbReference type="EMBL" id="JBBWWR010000020">
    <property type="protein sequence ID" value="KAK8939439.1"/>
    <property type="molecule type" value="Genomic_DNA"/>
</dbReference>
<evidence type="ECO:0000259" key="1">
    <source>
        <dbReference type="Pfam" id="PF25794"/>
    </source>
</evidence>
<dbReference type="InterPro" id="IPR036890">
    <property type="entry name" value="HATPase_C_sf"/>
</dbReference>
<sequence>MGGLSVRSPPANGLSVNVSADYIIKQICKFIEPDAILSERGISLEKQLVLRACEMSLMMYFSVKEFKCLNHGDFFEFVDKYASHFPDEIQYLLAGEITKKSFFEVSMLQKQFFIFLRQAMGNMDKDIVVRPENISVLLRKQFPLIGLKVTVNDLHENISNIIKCQEKNDPSSVSFSATLLGNISRGSLTHHEKSEESSNMVSERDGPFGSLGHVSAKDAIECLLKAPMLSDLKSWSHWDLVFAPSLGSLLEWLFNQGPIDKLACIVTSDGRIIRIDHSATPDDFFKASIQGSSFQAALKLLSLLDIYGGSYKAPVSLLKCYFQQAIDVLSENFSNDIEWNVNSSQSSHVQRICFPQQSKLAVVNDSSTVLKCPNKMTKNGECRELFDELSQINKSYSSISVFILECLGHLPSEFRSFAADILVSGLRFFTRNASEIILHECRYVSDRIMLHDIGLSLGILEWIKDYDNFISEAALGIPESFGTRQMVSEKRVTRETPFEISDFRHVTVSDTSNEAFTSELMHTSLQLKDKDCEVQNAAVLIEQIRREEFGLYSDSAENDLLKKQHDRLGRALNCLSRELYSQDSHIILELIQNADDNCYPENIEPTLVFILQDNGVIVLNNELGFSAQNMRALCDIGSSTKKGSSGYIGQKGIGFKSVFRVTDAPEIHSNGFHVKFDINEGQIGFVLPTIVPPCNIDFFSRQVLCDTDQLHDTSWNTCIVLPFKSELKSGKGMNPILSMFSDIHPHLLLFLQRLQCIKYKNMISNELVILRRESNENGIVTVSLGKDKMSWLLISRNLEPTLIRPDVQTTKITLAFPLEESENAKYKAHLNHQHVFAFLPLRKYGLKFILQGDFILPSSREEVDRNSAWNQWLLTRMPDLFVSAEKSFCALPCFHENLGKAVTEFMSFVPLMGEVYGFFSDLPRMILKELRKSNCLLLDGSCEEWAPPCRVLRNCDDQIRNFLTGSLLQQHLGLGYLHRDIVLHDSLARELGVQDYGPEFLVGLQSSICNSDWSRSLDLEWFSCWLNALCISFSFNASKYFTPANAEMEVNLIRKLKNIPFIPLSDGSHVSVSEGPVWLPFDISTLKSEAGNVLKHLPGLYSKLKTVSSLLFSTEFVKSGNLEENRVENVIRVLVKIGVRHLSSHDVIRNHILPSISCGNISGTSTDLMTQYLFYIMIHLQSACSSCKTERVEIISELQKQTIISTNNGYLCPLEKPIHFSKEFCNPFDMNILINDIDIEWNELDIIYLQHPTTQSLFNGLNKWRDFFLELGVTDFLQVRSVEKNVQDVLDMDPMSVSIYSDVTNGESVIKDWESPELVNLLSALSTKKHLDKCKYLLQIFDKMWDGCYGLKSKCHNPFRSGEQLNKLESSFMRCLRKFKWVVSSLDDELHYPQDVFHDCKAVHSILGAAAPYTVPKDNGFIDYLAARSSFCL</sequence>
<dbReference type="PANTHER" id="PTHR32387:SF0">
    <property type="entry name" value="PROTEIN NO VEIN"/>
    <property type="match status" value="1"/>
</dbReference>
<dbReference type="SUPFAM" id="SSF55874">
    <property type="entry name" value="ATPase domain of HSP90 chaperone/DNA topoisomerase II/histidine kinase"/>
    <property type="match status" value="1"/>
</dbReference>
<dbReference type="NCBIfam" id="NF047352">
    <property type="entry name" value="P_loop_sacsin"/>
    <property type="match status" value="1"/>
</dbReference>
<dbReference type="InterPro" id="IPR052957">
    <property type="entry name" value="Auxin_embryo_med"/>
</dbReference>
<dbReference type="InterPro" id="IPR058210">
    <property type="entry name" value="SACS/Nov_dom"/>
</dbReference>
<proteinExistence type="predicted"/>
<reference evidence="2 3" key="1">
    <citation type="journal article" date="2022" name="Nat. Plants">
        <title>Genomes of leafy and leafless Platanthera orchids illuminate the evolution of mycoheterotrophy.</title>
        <authorList>
            <person name="Li M.H."/>
            <person name="Liu K.W."/>
            <person name="Li Z."/>
            <person name="Lu H.C."/>
            <person name="Ye Q.L."/>
            <person name="Zhang D."/>
            <person name="Wang J.Y."/>
            <person name="Li Y.F."/>
            <person name="Zhong Z.M."/>
            <person name="Liu X."/>
            <person name="Yu X."/>
            <person name="Liu D.K."/>
            <person name="Tu X.D."/>
            <person name="Liu B."/>
            <person name="Hao Y."/>
            <person name="Liao X.Y."/>
            <person name="Jiang Y.T."/>
            <person name="Sun W.H."/>
            <person name="Chen J."/>
            <person name="Chen Y.Q."/>
            <person name="Ai Y."/>
            <person name="Zhai J.W."/>
            <person name="Wu S.S."/>
            <person name="Zhou Z."/>
            <person name="Hsiao Y.Y."/>
            <person name="Wu W.L."/>
            <person name="Chen Y.Y."/>
            <person name="Lin Y.F."/>
            <person name="Hsu J.L."/>
            <person name="Li C.Y."/>
            <person name="Wang Z.W."/>
            <person name="Zhao X."/>
            <person name="Zhong W.Y."/>
            <person name="Ma X.K."/>
            <person name="Ma L."/>
            <person name="Huang J."/>
            <person name="Chen G.Z."/>
            <person name="Huang M.Z."/>
            <person name="Huang L."/>
            <person name="Peng D.H."/>
            <person name="Luo Y.B."/>
            <person name="Zou S.Q."/>
            <person name="Chen S.P."/>
            <person name="Lan S."/>
            <person name="Tsai W.C."/>
            <person name="Van de Peer Y."/>
            <person name="Liu Z.J."/>
        </authorList>
    </citation>
    <scope>NUCLEOTIDE SEQUENCE [LARGE SCALE GENOMIC DNA]</scope>
    <source>
        <strain evidence="2">Lor288</strain>
    </source>
</reference>
<organism evidence="2 3">
    <name type="scientific">Platanthera guangdongensis</name>
    <dbReference type="NCBI Taxonomy" id="2320717"/>
    <lineage>
        <taxon>Eukaryota</taxon>
        <taxon>Viridiplantae</taxon>
        <taxon>Streptophyta</taxon>
        <taxon>Embryophyta</taxon>
        <taxon>Tracheophyta</taxon>
        <taxon>Spermatophyta</taxon>
        <taxon>Magnoliopsida</taxon>
        <taxon>Liliopsida</taxon>
        <taxon>Asparagales</taxon>
        <taxon>Orchidaceae</taxon>
        <taxon>Orchidoideae</taxon>
        <taxon>Orchideae</taxon>
        <taxon>Orchidinae</taxon>
        <taxon>Platanthera</taxon>
    </lineage>
</organism>
<protein>
    <recommendedName>
        <fullName evidence="1">Sacsin/Nov domain-containing protein</fullName>
    </recommendedName>
</protein>
<dbReference type="Gene3D" id="3.30.565.10">
    <property type="entry name" value="Histidine kinase-like ATPase, C-terminal domain"/>
    <property type="match status" value="1"/>
</dbReference>
<dbReference type="Pfam" id="PF25794">
    <property type="entry name" value="SACS"/>
    <property type="match status" value="1"/>
</dbReference>
<dbReference type="Proteomes" id="UP001412067">
    <property type="component" value="Unassembled WGS sequence"/>
</dbReference>
<gene>
    <name evidence="2" type="ORF">KSP40_PGU008498</name>
</gene>